<accession>A0A5B0NB58</accession>
<organism evidence="2 4">
    <name type="scientific">Puccinia graminis f. sp. tritici</name>
    <dbReference type="NCBI Taxonomy" id="56615"/>
    <lineage>
        <taxon>Eukaryota</taxon>
        <taxon>Fungi</taxon>
        <taxon>Dikarya</taxon>
        <taxon>Basidiomycota</taxon>
        <taxon>Pucciniomycotina</taxon>
        <taxon>Pucciniomycetes</taxon>
        <taxon>Pucciniales</taxon>
        <taxon>Pucciniaceae</taxon>
        <taxon>Puccinia</taxon>
    </lineage>
</organism>
<dbReference type="EMBL" id="VDEP01000312">
    <property type="protein sequence ID" value="KAA1105148.1"/>
    <property type="molecule type" value="Genomic_DNA"/>
</dbReference>
<dbReference type="Proteomes" id="UP000325313">
    <property type="component" value="Unassembled WGS sequence"/>
</dbReference>
<dbReference type="EMBL" id="VDEP01000410">
    <property type="protein sequence ID" value="KAA1086441.1"/>
    <property type="molecule type" value="Genomic_DNA"/>
</dbReference>
<comment type="caution">
    <text evidence="2">The sequence shown here is derived from an EMBL/GenBank/DDBJ whole genome shotgun (WGS) entry which is preliminary data.</text>
</comment>
<keyword evidence="1" id="KW-1133">Transmembrane helix</keyword>
<feature type="transmembrane region" description="Helical" evidence="1">
    <location>
        <begin position="36"/>
        <end position="55"/>
    </location>
</feature>
<reference evidence="2 4" key="1">
    <citation type="submission" date="2019-05" db="EMBL/GenBank/DDBJ databases">
        <title>Emergence of the Ug99 lineage of the wheat stem rust pathogen through somatic hybridization.</title>
        <authorList>
            <person name="Li F."/>
            <person name="Upadhyaya N.M."/>
            <person name="Sperschneider J."/>
            <person name="Matny O."/>
            <person name="Nguyen-Phuc H."/>
            <person name="Mago R."/>
            <person name="Raley C."/>
            <person name="Miller M.E."/>
            <person name="Silverstein K.A.T."/>
            <person name="Henningsen E."/>
            <person name="Hirsch C.D."/>
            <person name="Visser B."/>
            <person name="Pretorius Z.A."/>
            <person name="Steffenson B.J."/>
            <person name="Schwessinger B."/>
            <person name="Dodds P.N."/>
            <person name="Figueroa M."/>
        </authorList>
    </citation>
    <scope>NUCLEOTIDE SEQUENCE [LARGE SCALE GENOMIC DNA]</scope>
    <source>
        <strain evidence="2 4">Ug99</strain>
    </source>
</reference>
<keyword evidence="1" id="KW-0472">Membrane</keyword>
<keyword evidence="1" id="KW-0812">Transmembrane</keyword>
<protein>
    <submittedName>
        <fullName evidence="2">Uncharacterized protein</fullName>
    </submittedName>
</protein>
<name>A0A5B0NB58_PUCGR</name>
<evidence type="ECO:0000313" key="4">
    <source>
        <dbReference type="Proteomes" id="UP000325313"/>
    </source>
</evidence>
<proteinExistence type="predicted"/>
<sequence>MRCDYVIDVLLPSATLGVLASGWSAGRSDRGNQSRLPALVTLCSLFVPVFMTHAANLRD</sequence>
<evidence type="ECO:0000256" key="1">
    <source>
        <dbReference type="SAM" id="Phobius"/>
    </source>
</evidence>
<evidence type="ECO:0000313" key="2">
    <source>
        <dbReference type="EMBL" id="KAA1086441.1"/>
    </source>
</evidence>
<evidence type="ECO:0000313" key="3">
    <source>
        <dbReference type="EMBL" id="KAA1105148.1"/>
    </source>
</evidence>
<dbReference type="AlphaFoldDB" id="A0A5B0NB58"/>
<gene>
    <name evidence="2" type="ORF">PGTUg99_015264</name>
    <name evidence="3" type="ORF">PGTUg99_018354</name>
</gene>